<evidence type="ECO:0000259" key="3">
    <source>
        <dbReference type="SMART" id="SM01008"/>
    </source>
</evidence>
<evidence type="ECO:0000313" key="5">
    <source>
        <dbReference type="Proteomes" id="UP000194161"/>
    </source>
</evidence>
<dbReference type="InterPro" id="IPR016208">
    <property type="entry name" value="Ald_Oxase/xanthine_DH-like"/>
</dbReference>
<keyword evidence="5" id="KW-1185">Reference proteome</keyword>
<dbReference type="InterPro" id="IPR046867">
    <property type="entry name" value="AldOxase/xan_DH_MoCoBD2"/>
</dbReference>
<keyword evidence="1" id="KW-0500">Molybdenum</keyword>
<accession>A0A1W6ZGV3</accession>
<dbReference type="SUPFAM" id="SSF56003">
    <property type="entry name" value="Molybdenum cofactor-binding domain"/>
    <property type="match status" value="1"/>
</dbReference>
<dbReference type="Proteomes" id="UP000194161">
    <property type="component" value="Chromosome"/>
</dbReference>
<dbReference type="EMBL" id="CP021111">
    <property type="protein sequence ID" value="ARP96559.1"/>
    <property type="molecule type" value="Genomic_DNA"/>
</dbReference>
<dbReference type="AlphaFoldDB" id="A0A1W6ZGV3"/>
<evidence type="ECO:0000256" key="2">
    <source>
        <dbReference type="ARBA" id="ARBA00023002"/>
    </source>
</evidence>
<dbReference type="OrthoDB" id="221297at2"/>
<dbReference type="GO" id="GO:0016491">
    <property type="term" value="F:oxidoreductase activity"/>
    <property type="evidence" value="ECO:0007669"/>
    <property type="project" value="UniProtKB-KW"/>
</dbReference>
<reference evidence="4 5" key="1">
    <citation type="submission" date="2017-05" db="EMBL/GenBank/DDBJ databases">
        <title>Complete and WGS of Bordetella genogroups.</title>
        <authorList>
            <person name="Spilker T."/>
            <person name="LiPuma J."/>
        </authorList>
    </citation>
    <scope>NUCLEOTIDE SEQUENCE [LARGE SCALE GENOMIC DNA]</scope>
    <source>
        <strain evidence="4 5">AU7206</strain>
    </source>
</reference>
<evidence type="ECO:0000313" key="4">
    <source>
        <dbReference type="EMBL" id="ARP96559.1"/>
    </source>
</evidence>
<keyword evidence="2" id="KW-0560">Oxidoreductase</keyword>
<dbReference type="InterPro" id="IPR008274">
    <property type="entry name" value="AldOxase/xan_DH_MoCoBD1"/>
</dbReference>
<dbReference type="InterPro" id="IPR037165">
    <property type="entry name" value="AldOxase/xan_DH_Mopterin-bd_sf"/>
</dbReference>
<dbReference type="InterPro" id="IPR000674">
    <property type="entry name" value="Ald_Oxase/Xan_DH_a/b"/>
</dbReference>
<evidence type="ECO:0000256" key="1">
    <source>
        <dbReference type="ARBA" id="ARBA00022505"/>
    </source>
</evidence>
<protein>
    <submittedName>
        <fullName evidence="4">Aldehyde oxidase</fullName>
    </submittedName>
</protein>
<dbReference type="Gene3D" id="3.30.365.10">
    <property type="entry name" value="Aldehyde oxidase/xanthine dehydrogenase, molybdopterin binding domain"/>
    <property type="match status" value="4"/>
</dbReference>
<dbReference type="Pfam" id="PF20256">
    <property type="entry name" value="MoCoBD_2"/>
    <property type="match status" value="1"/>
</dbReference>
<proteinExistence type="predicted"/>
<feature type="domain" description="Aldehyde oxidase/xanthine dehydrogenase a/b hammerhead" evidence="3">
    <location>
        <begin position="24"/>
        <end position="133"/>
    </location>
</feature>
<dbReference type="Pfam" id="PF01315">
    <property type="entry name" value="Ald_Xan_dh_C"/>
    <property type="match status" value="1"/>
</dbReference>
<dbReference type="SMART" id="SM01008">
    <property type="entry name" value="Ald_Xan_dh_C"/>
    <property type="match status" value="1"/>
</dbReference>
<organism evidence="4 5">
    <name type="scientific">Bordetella genomosp. 13</name>
    <dbReference type="NCBI Taxonomy" id="463040"/>
    <lineage>
        <taxon>Bacteria</taxon>
        <taxon>Pseudomonadati</taxon>
        <taxon>Pseudomonadota</taxon>
        <taxon>Betaproteobacteria</taxon>
        <taxon>Burkholderiales</taxon>
        <taxon>Alcaligenaceae</taxon>
        <taxon>Bordetella</taxon>
    </lineage>
</organism>
<dbReference type="KEGG" id="bgm:CAL15_20650"/>
<name>A0A1W6ZGV3_9BORD</name>
<dbReference type="PANTHER" id="PTHR11908:SF132">
    <property type="entry name" value="ALDEHYDE OXIDASE 1-RELATED"/>
    <property type="match status" value="1"/>
</dbReference>
<dbReference type="Gene3D" id="3.90.1170.50">
    <property type="entry name" value="Aldehyde oxidase/xanthine dehydrogenase, a/b hammerhead"/>
    <property type="match status" value="1"/>
</dbReference>
<dbReference type="PANTHER" id="PTHR11908">
    <property type="entry name" value="XANTHINE DEHYDROGENASE"/>
    <property type="match status" value="1"/>
</dbReference>
<dbReference type="InterPro" id="IPR036856">
    <property type="entry name" value="Ald_Oxase/Xan_DH_a/b_sf"/>
</dbReference>
<dbReference type="Pfam" id="PF02738">
    <property type="entry name" value="MoCoBD_1"/>
    <property type="match status" value="1"/>
</dbReference>
<gene>
    <name evidence="4" type="ORF">CAL15_20650</name>
</gene>
<dbReference type="GO" id="GO:0005506">
    <property type="term" value="F:iron ion binding"/>
    <property type="evidence" value="ECO:0007669"/>
    <property type="project" value="InterPro"/>
</dbReference>
<dbReference type="STRING" id="463040.CAL15_20650"/>
<dbReference type="SUPFAM" id="SSF54665">
    <property type="entry name" value="CO dehydrogenase molybdoprotein N-domain-like"/>
    <property type="match status" value="1"/>
</dbReference>
<sequence length="763" mass="82601">MQDHTSRQQVGRRLNRLESRSKVTGRAEYTHNIVLPRMLHAKIVRSSIAHGKLVSIDTSQARAMKGVHAVYTGADILAVIPKPYFGPAFHDQPILALEKVIYAGEPVAVVLASDPHVAEAATHLVHIEYEPLPAVFDEVEAATSSTFVHDVLKPAGTFPDLKHLAGRKETNIALDFRVRRGDVEAEFARAAHVFEHTFKTQQIMHVPLEPMVSIAEPGDNRLTLYTASQSPSFVRIEIARLLGWRENQVKVQTGVLGGGFGAKLYVKLEALATACALLARRPVRVALTMEEQFFTITKHANTFRIKTAVDTEGAITARQCEVFWNGGAYADIGPRVTQKSGFTASGPYDIANVHIDSYQIYTNLPPAGAFRGFGITQVVWGYECQADIIARALKMDPIEFRRKNLLRDGQPHATGTIMRDAALVQVLDRVADRMRWNEPFDRGNGHLRRGRGVGIGFKAVVAPTTSVAKLSLQGDGSCLLYVSTVDMGQGSDTAMAMIAAEVLGIDAESIRVVRPDTDSTPYDMATLGSRSTFHMGHAVRLAAEDAVEKVRALAEELGVQDATPAAAGSLLRRKYGMPAGNIIGTGSFIPPYQSPDHDQGQSPDITPNWMVGGSGVEVEVDTETGHFRILRFENVVDCGTPINPKVVETQISGAAIMQLGMAQLERMEFDEVGQLRNASFSDYKIPGIHDLPPTIGVDIVPAFQSNGPFGAKGVGESATFGVASALAEAIEDAVGVRLTSLPITPEAVYRAIAAARHSPLADE</sequence>